<evidence type="ECO:0000256" key="3">
    <source>
        <dbReference type="ARBA" id="ARBA00022692"/>
    </source>
</evidence>
<feature type="transmembrane region" description="Helical" evidence="7">
    <location>
        <begin position="288"/>
        <end position="313"/>
    </location>
</feature>
<reference evidence="8 9" key="1">
    <citation type="submission" date="2019-07" db="EMBL/GenBank/DDBJ databases">
        <title>Aquicoccus porphyridii gen. nov., sp. nov., isolated from a small marine red alga, Porphyridium marinum.</title>
        <authorList>
            <person name="Liu L."/>
        </authorList>
    </citation>
    <scope>NUCLEOTIDE SEQUENCE [LARGE SCALE GENOMIC DNA]</scope>
    <source>
        <strain evidence="8 9">L1 8-17</strain>
    </source>
</reference>
<evidence type="ECO:0000256" key="7">
    <source>
        <dbReference type="SAM" id="Phobius"/>
    </source>
</evidence>
<feature type="transmembrane region" description="Helical" evidence="7">
    <location>
        <begin position="212"/>
        <end position="234"/>
    </location>
</feature>
<proteinExistence type="predicted"/>
<comment type="caution">
    <text evidence="8">The sequence shown here is derived from an EMBL/GenBank/DDBJ whole genome shotgun (WGS) entry which is preliminary data.</text>
</comment>
<feature type="transmembrane region" description="Helical" evidence="7">
    <location>
        <begin position="181"/>
        <end position="206"/>
    </location>
</feature>
<comment type="subcellular location">
    <subcellularLocation>
        <location evidence="1">Cell membrane</location>
        <topology evidence="1">Multi-pass membrane protein</topology>
    </subcellularLocation>
</comment>
<gene>
    <name evidence="8" type="ORF">FLO80_18470</name>
</gene>
<keyword evidence="2" id="KW-1003">Cell membrane</keyword>
<evidence type="ECO:0000256" key="2">
    <source>
        <dbReference type="ARBA" id="ARBA00022475"/>
    </source>
</evidence>
<dbReference type="PANTHER" id="PTHR10010">
    <property type="entry name" value="SOLUTE CARRIER FAMILY 34 SODIUM PHOSPHATE , MEMBER 2-RELATED"/>
    <property type="match status" value="1"/>
</dbReference>
<feature type="transmembrane region" description="Helical" evidence="7">
    <location>
        <begin position="112"/>
        <end position="129"/>
    </location>
</feature>
<evidence type="ECO:0000313" key="9">
    <source>
        <dbReference type="Proteomes" id="UP000325291"/>
    </source>
</evidence>
<evidence type="ECO:0000256" key="1">
    <source>
        <dbReference type="ARBA" id="ARBA00004651"/>
    </source>
</evidence>
<feature type="transmembrane region" description="Helical" evidence="7">
    <location>
        <begin position="50"/>
        <end position="76"/>
    </location>
</feature>
<keyword evidence="4 7" id="KW-1133">Transmembrane helix</keyword>
<evidence type="ECO:0000256" key="5">
    <source>
        <dbReference type="ARBA" id="ARBA00023136"/>
    </source>
</evidence>
<dbReference type="EMBL" id="VINQ01000019">
    <property type="protein sequence ID" value="KAA0910098.1"/>
    <property type="molecule type" value="Genomic_DNA"/>
</dbReference>
<feature type="transmembrane region" description="Helical" evidence="7">
    <location>
        <begin position="6"/>
        <end position="29"/>
    </location>
</feature>
<keyword evidence="5 7" id="KW-0472">Membrane</keyword>
<dbReference type="GO" id="GO:0005886">
    <property type="term" value="C:plasma membrane"/>
    <property type="evidence" value="ECO:0007669"/>
    <property type="project" value="UniProtKB-SubCell"/>
</dbReference>
<protein>
    <submittedName>
        <fullName evidence="8">Na/Pi cotransporter family protein</fullName>
    </submittedName>
</protein>
<feature type="transmembrane region" description="Helical" evidence="7">
    <location>
        <begin position="246"/>
        <end position="268"/>
    </location>
</feature>
<dbReference type="InterPro" id="IPR003841">
    <property type="entry name" value="Na/Pi_transpt"/>
</dbReference>
<name>A0A5A9YZ19_9RHOB</name>
<keyword evidence="3 7" id="KW-0812">Transmembrane</keyword>
<dbReference type="RefSeq" id="WP_111365838.1">
    <property type="nucleotide sequence ID" value="NZ_VINQ01000019.1"/>
</dbReference>
<dbReference type="AlphaFoldDB" id="A0A5A9YZ19"/>
<organism evidence="8 9">
    <name type="scientific">Aquicoccus porphyridii</name>
    <dbReference type="NCBI Taxonomy" id="1852029"/>
    <lineage>
        <taxon>Bacteria</taxon>
        <taxon>Pseudomonadati</taxon>
        <taxon>Pseudomonadota</taxon>
        <taxon>Alphaproteobacteria</taxon>
        <taxon>Rhodobacterales</taxon>
        <taxon>Paracoccaceae</taxon>
        <taxon>Aquicoccus</taxon>
    </lineage>
</organism>
<evidence type="ECO:0000256" key="4">
    <source>
        <dbReference type="ARBA" id="ARBA00022989"/>
    </source>
</evidence>
<feature type="region of interest" description="Disordered" evidence="6">
    <location>
        <begin position="527"/>
        <end position="548"/>
    </location>
</feature>
<sequence length="548" mass="57631">MGDTGGILTALGGVGLFLLGMTMLTEGLQGLAGQSLRRLLRRFTRTPLRGVAAGAVVTAALQSSSAVTVMVIGFVGAGLLTFAQGLGVVFGANIGTTFTGWLVALLGFRVDLGALALPLVFAGGLIRLLGGVRGRHVGGALAGFALLFLGLGLLQAGMAGLSEVITPERFPGDTALGRAQLVLIGAVVTVVTQSSSAGVATALVALDAGAIGFGQAAVMVIGMNIGTTFTALLATLGGTVAARQTGLAHLLFNLLTGGLAFVLLIPFAPLAETWIAEGGRDAARLSLVIFHTVFNVVGVGVILIALGPFMALVRTLLRERREALTARLDARLLVQPGAAVDAAGATVSDIARHMQGLLIARLSPSGPAQGDNTRLRQAMRALEETRGFVGKIDSAGLSRPVRARYAEILHILDHLTRLAYRIAQEERVATLHRAPRLARLARITRTGLIRGLSGDGAGQAEWFGRWQAIVQARERRLRDALLAQAGQGADTPGAALAQMDAARWLYRVNYHVWRIWLHLDRIEQSREGREEIMPSPARDEARADVRAD</sequence>
<dbReference type="NCBIfam" id="NF037997">
    <property type="entry name" value="Na_Pi_symport"/>
    <property type="match status" value="1"/>
</dbReference>
<dbReference type="GO" id="GO:0044341">
    <property type="term" value="P:sodium-dependent phosphate transport"/>
    <property type="evidence" value="ECO:0007669"/>
    <property type="project" value="InterPro"/>
</dbReference>
<dbReference type="PANTHER" id="PTHR10010:SF46">
    <property type="entry name" value="SODIUM-DEPENDENT PHOSPHATE TRANSPORT PROTEIN 2B"/>
    <property type="match status" value="1"/>
</dbReference>
<accession>A0A5A9YZ19</accession>
<evidence type="ECO:0000313" key="8">
    <source>
        <dbReference type="EMBL" id="KAA0910098.1"/>
    </source>
</evidence>
<dbReference type="Proteomes" id="UP000325291">
    <property type="component" value="Unassembled WGS sequence"/>
</dbReference>
<dbReference type="GO" id="GO:0005436">
    <property type="term" value="F:sodium:phosphate symporter activity"/>
    <property type="evidence" value="ECO:0007669"/>
    <property type="project" value="InterPro"/>
</dbReference>
<dbReference type="Pfam" id="PF02690">
    <property type="entry name" value="Na_Pi_cotrans"/>
    <property type="match status" value="2"/>
</dbReference>
<feature type="transmembrane region" description="Helical" evidence="7">
    <location>
        <begin position="82"/>
        <end position="105"/>
    </location>
</feature>
<keyword evidence="9" id="KW-1185">Reference proteome</keyword>
<evidence type="ECO:0000256" key="6">
    <source>
        <dbReference type="SAM" id="MobiDB-lite"/>
    </source>
</evidence>
<feature type="transmembrane region" description="Helical" evidence="7">
    <location>
        <begin position="141"/>
        <end position="161"/>
    </location>
</feature>